<feature type="transmembrane region" description="Helical" evidence="10">
    <location>
        <begin position="34"/>
        <end position="56"/>
    </location>
</feature>
<feature type="domain" description="Protein kinase" evidence="11">
    <location>
        <begin position="8"/>
        <end position="262"/>
    </location>
</feature>
<evidence type="ECO:0000256" key="4">
    <source>
        <dbReference type="ARBA" id="ARBA00022741"/>
    </source>
</evidence>
<dbReference type="InterPro" id="IPR000719">
    <property type="entry name" value="Prot_kinase_dom"/>
</dbReference>
<dbReference type="EnsemblPlants" id="AUR62020239-RA">
    <property type="protein sequence ID" value="AUR62020239-RA:cds"/>
    <property type="gene ID" value="AUR62020239"/>
</dbReference>
<evidence type="ECO:0000256" key="7">
    <source>
        <dbReference type="ARBA" id="ARBA00047899"/>
    </source>
</evidence>
<dbReference type="InterPro" id="IPR008271">
    <property type="entry name" value="Ser/Thr_kinase_AS"/>
</dbReference>
<dbReference type="PROSITE" id="PS50011">
    <property type="entry name" value="PROTEIN_KINASE_DOM"/>
    <property type="match status" value="1"/>
</dbReference>
<organism evidence="12 13">
    <name type="scientific">Chenopodium quinoa</name>
    <name type="common">Quinoa</name>
    <dbReference type="NCBI Taxonomy" id="63459"/>
    <lineage>
        <taxon>Eukaryota</taxon>
        <taxon>Viridiplantae</taxon>
        <taxon>Streptophyta</taxon>
        <taxon>Embryophyta</taxon>
        <taxon>Tracheophyta</taxon>
        <taxon>Spermatophyta</taxon>
        <taxon>Magnoliopsida</taxon>
        <taxon>eudicotyledons</taxon>
        <taxon>Gunneridae</taxon>
        <taxon>Pentapetalae</taxon>
        <taxon>Caryophyllales</taxon>
        <taxon>Chenopodiaceae</taxon>
        <taxon>Chenopodioideae</taxon>
        <taxon>Atripliceae</taxon>
        <taxon>Chenopodium</taxon>
    </lineage>
</organism>
<keyword evidence="13" id="KW-1185">Reference proteome</keyword>
<dbReference type="GO" id="GO:0055028">
    <property type="term" value="C:cortical microtubule"/>
    <property type="evidence" value="ECO:0007669"/>
    <property type="project" value="TreeGrafter"/>
</dbReference>
<dbReference type="SUPFAM" id="SSF56112">
    <property type="entry name" value="Protein kinase-like (PK-like)"/>
    <property type="match status" value="1"/>
</dbReference>
<dbReference type="PANTHER" id="PTHR43671">
    <property type="entry name" value="SERINE/THREONINE-PROTEIN KINASE NEK"/>
    <property type="match status" value="1"/>
</dbReference>
<keyword evidence="10" id="KW-1133">Transmembrane helix</keyword>
<name>A0A803LXN8_CHEQI</name>
<dbReference type="InterPro" id="IPR050660">
    <property type="entry name" value="NEK_Ser/Thr_kinase"/>
</dbReference>
<keyword evidence="6" id="KW-0067">ATP-binding</keyword>
<dbReference type="Pfam" id="PF00069">
    <property type="entry name" value="Pkinase"/>
    <property type="match status" value="1"/>
</dbReference>
<dbReference type="EC" id="2.7.11.1" evidence="1"/>
<dbReference type="GO" id="GO:0005524">
    <property type="term" value="F:ATP binding"/>
    <property type="evidence" value="ECO:0007669"/>
    <property type="project" value="UniProtKB-KW"/>
</dbReference>
<dbReference type="Gene3D" id="3.30.200.20">
    <property type="entry name" value="Phosphorylase Kinase, domain 1"/>
    <property type="match status" value="1"/>
</dbReference>
<dbReference type="PANTHER" id="PTHR43671:SF98">
    <property type="entry name" value="SERINE_THREONINE-PROTEIN KINASE NEK11"/>
    <property type="match status" value="1"/>
</dbReference>
<evidence type="ECO:0000313" key="12">
    <source>
        <dbReference type="EnsemblPlants" id="AUR62020239-RA:cds"/>
    </source>
</evidence>
<feature type="region of interest" description="Disordered" evidence="9">
    <location>
        <begin position="995"/>
        <end position="1024"/>
    </location>
</feature>
<dbReference type="GO" id="GO:0007017">
    <property type="term" value="P:microtubule-based process"/>
    <property type="evidence" value="ECO:0007669"/>
    <property type="project" value="TreeGrafter"/>
</dbReference>
<dbReference type="AlphaFoldDB" id="A0A803LXN8"/>
<dbReference type="CDD" id="cd08215">
    <property type="entry name" value="STKc_Nek"/>
    <property type="match status" value="1"/>
</dbReference>
<accession>A0A803LXN8</accession>
<reference evidence="12" key="2">
    <citation type="submission" date="2021-03" db="UniProtKB">
        <authorList>
            <consortium name="EnsemblPlants"/>
        </authorList>
    </citation>
    <scope>IDENTIFICATION</scope>
</reference>
<reference evidence="12" key="1">
    <citation type="journal article" date="2017" name="Nature">
        <title>The genome of Chenopodium quinoa.</title>
        <authorList>
            <person name="Jarvis D.E."/>
            <person name="Ho Y.S."/>
            <person name="Lightfoot D.J."/>
            <person name="Schmoeckel S.M."/>
            <person name="Li B."/>
            <person name="Borm T.J.A."/>
            <person name="Ohyanagi H."/>
            <person name="Mineta K."/>
            <person name="Michell C.T."/>
            <person name="Saber N."/>
            <person name="Kharbatia N.M."/>
            <person name="Rupper R.R."/>
            <person name="Sharp A.R."/>
            <person name="Dally N."/>
            <person name="Boughton B.A."/>
            <person name="Woo Y.H."/>
            <person name="Gao G."/>
            <person name="Schijlen E.G.W.M."/>
            <person name="Guo X."/>
            <person name="Momin A.A."/>
            <person name="Negrao S."/>
            <person name="Al-Babili S."/>
            <person name="Gehring C."/>
            <person name="Roessner U."/>
            <person name="Jung C."/>
            <person name="Murphy K."/>
            <person name="Arold S.T."/>
            <person name="Gojobori T."/>
            <person name="van der Linden C.G."/>
            <person name="van Loo E.N."/>
            <person name="Jellen E.N."/>
            <person name="Maughan P.J."/>
            <person name="Tester M."/>
        </authorList>
    </citation>
    <scope>NUCLEOTIDE SEQUENCE [LARGE SCALE GENOMIC DNA]</scope>
    <source>
        <strain evidence="12">cv. PI 614886</strain>
    </source>
</reference>
<dbReference type="GO" id="GO:0004674">
    <property type="term" value="F:protein serine/threonine kinase activity"/>
    <property type="evidence" value="ECO:0007669"/>
    <property type="project" value="UniProtKB-KW"/>
</dbReference>
<feature type="compositionally biased region" description="Polar residues" evidence="9">
    <location>
        <begin position="859"/>
        <end position="879"/>
    </location>
</feature>
<dbReference type="OMA" id="CALENNN"/>
<dbReference type="FunFam" id="1.10.510.10:FF:000597">
    <property type="entry name" value="serine/threonine-protein kinase Nek6 isoform X2"/>
    <property type="match status" value="1"/>
</dbReference>
<evidence type="ECO:0000256" key="9">
    <source>
        <dbReference type="SAM" id="MobiDB-lite"/>
    </source>
</evidence>
<keyword evidence="3" id="KW-0808">Transferase</keyword>
<proteinExistence type="predicted"/>
<comment type="catalytic activity">
    <reaction evidence="8">
        <text>L-seryl-[protein] + ATP = O-phospho-L-seryl-[protein] + ADP + H(+)</text>
        <dbReference type="Rhea" id="RHEA:17989"/>
        <dbReference type="Rhea" id="RHEA-COMP:9863"/>
        <dbReference type="Rhea" id="RHEA-COMP:11604"/>
        <dbReference type="ChEBI" id="CHEBI:15378"/>
        <dbReference type="ChEBI" id="CHEBI:29999"/>
        <dbReference type="ChEBI" id="CHEBI:30616"/>
        <dbReference type="ChEBI" id="CHEBI:83421"/>
        <dbReference type="ChEBI" id="CHEBI:456216"/>
        <dbReference type="EC" id="2.7.11.1"/>
    </reaction>
</comment>
<evidence type="ECO:0000256" key="6">
    <source>
        <dbReference type="ARBA" id="ARBA00022840"/>
    </source>
</evidence>
<feature type="compositionally biased region" description="Polar residues" evidence="9">
    <location>
        <begin position="450"/>
        <end position="462"/>
    </location>
</feature>
<keyword evidence="2" id="KW-0723">Serine/threonine-protein kinase</keyword>
<feature type="compositionally biased region" description="Polar residues" evidence="9">
    <location>
        <begin position="828"/>
        <end position="844"/>
    </location>
</feature>
<evidence type="ECO:0000256" key="10">
    <source>
        <dbReference type="SAM" id="Phobius"/>
    </source>
</evidence>
<keyword evidence="4" id="KW-0547">Nucleotide-binding</keyword>
<dbReference type="Proteomes" id="UP000596660">
    <property type="component" value="Unplaced"/>
</dbReference>
<feature type="region of interest" description="Disordered" evidence="9">
    <location>
        <begin position="270"/>
        <end position="305"/>
    </location>
</feature>
<dbReference type="PROSITE" id="PS00108">
    <property type="entry name" value="PROTEIN_KINASE_ST"/>
    <property type="match status" value="1"/>
</dbReference>
<evidence type="ECO:0000259" key="11">
    <source>
        <dbReference type="PROSITE" id="PS50011"/>
    </source>
</evidence>
<keyword evidence="5" id="KW-0418">Kinase</keyword>
<evidence type="ECO:0000256" key="2">
    <source>
        <dbReference type="ARBA" id="ARBA00022527"/>
    </source>
</evidence>
<evidence type="ECO:0000256" key="3">
    <source>
        <dbReference type="ARBA" id="ARBA00022679"/>
    </source>
</evidence>
<dbReference type="Gramene" id="AUR62020239-RA">
    <property type="protein sequence ID" value="AUR62020239-RA:cds"/>
    <property type="gene ID" value="AUR62020239"/>
</dbReference>
<feature type="compositionally biased region" description="Polar residues" evidence="9">
    <location>
        <begin position="900"/>
        <end position="913"/>
    </location>
</feature>
<sequence>MESRMDQYEIMEQIGRGAFGAAILVNHKSEKKKYAFLSFFVRSISLLVVQLLNFWMSLIARIQHPYIVEFKEAWVEKGCYVCIVTGYCEGGDMAELMKKANGTSFPEEKLLKWFTQLLLAVEYLHSNYVLHRDLKCSNIFLTKDQEVRLGDFGLAKTLKADDLASSVVGTPNYMCPELLADIPYGFKSDIWSLGCCMYEMAAHRPAFKAFDMAGLISKINRSSMGPLPSCYSPSMKTLIKGMLRKNPEHRPSASEILKNPYLQPYVNQYRSSNFPSPGKLREARKPMIESQNSSSSCSDKDSSVSTEKNIPVMVYCENKATETDIASDDDVDYEHPAQSDAEQCVAECVVSVHEQDKKSANTEPKSSSEIKQPKIIKNILMNLREGKTRENSSPMRSNRGRTVQRTNIEASPKVSKPTIVPPTVKPADFNSVVPARTSPDSMKRVHASSLRHQSPVIESSPKTKPRHEVVSSPGSIKQAAEEGIASRPRQKTPPTNVVRRSSFPGRIKQASQEIPNAVTDSIKVDTGEMAQESESIGLVSKTSSTHAPEVTKHESGRGLKVPRRVTRADSSNSVSSSVSMQAFELSDDATAPFQSLLEQTTHDYEVISHSEESEQCGSHRPSSASAAISYSNATHHQPTVTEAEQFELHRPSSAFASVMHHKMPENNFSKAVNLPQLYDSHQPSNASASYLFPEIPENNSGKGICDYGIKKRVELDLRRPSNASSSHMYPEMSDNVAGKYQLHDGEAELCFVETFSFPSGSPSGTDKNLSRDACGLIKPSSYITDAKGSDANPEYQNVGSGDVGIKAHASLKRPCRSSQDVLDVDSGPSDNVGSEANTSLTNPYRSPEEISVYKDYFSPSRSGGRSDPMPSSNPVSPSQGDDKFTVKEFLSTEGKDKVASNKTISSSNQNTSPEKAPAPCIPPVFEDVVHVTRHGSFQGGSEQPFIETVERKMDVGTLVNVTREERETSNVTAPVSLQPSNCSWTVTPRSDSPIRLGLSEPTVANSDTPPQVKSQSGAKEGDSPFKEVMDVKSFRQRAEALEGLLELSAELLEQSRLDELAVVLKPFGKDKVSPRETAIWLARSLKGMMIEDSSRNS</sequence>
<dbReference type="SMART" id="SM00220">
    <property type="entry name" value="S_TKc"/>
    <property type="match status" value="1"/>
</dbReference>
<feature type="region of interest" description="Disordered" evidence="9">
    <location>
        <begin position="814"/>
        <end position="918"/>
    </location>
</feature>
<keyword evidence="10" id="KW-0472">Membrane</keyword>
<evidence type="ECO:0000256" key="8">
    <source>
        <dbReference type="ARBA" id="ARBA00048679"/>
    </source>
</evidence>
<protein>
    <recommendedName>
        <fullName evidence="1">non-specific serine/threonine protein kinase</fullName>
        <ecNumber evidence="1">2.7.11.1</ecNumber>
    </recommendedName>
</protein>
<feature type="region of interest" description="Disordered" evidence="9">
    <location>
        <begin position="534"/>
        <end position="574"/>
    </location>
</feature>
<keyword evidence="10" id="KW-0812">Transmembrane</keyword>
<feature type="compositionally biased region" description="Polar residues" evidence="9">
    <location>
        <begin position="1002"/>
        <end position="1017"/>
    </location>
</feature>
<comment type="catalytic activity">
    <reaction evidence="7">
        <text>L-threonyl-[protein] + ATP = O-phospho-L-threonyl-[protein] + ADP + H(+)</text>
        <dbReference type="Rhea" id="RHEA:46608"/>
        <dbReference type="Rhea" id="RHEA-COMP:11060"/>
        <dbReference type="Rhea" id="RHEA-COMP:11605"/>
        <dbReference type="ChEBI" id="CHEBI:15378"/>
        <dbReference type="ChEBI" id="CHEBI:30013"/>
        <dbReference type="ChEBI" id="CHEBI:30616"/>
        <dbReference type="ChEBI" id="CHEBI:61977"/>
        <dbReference type="ChEBI" id="CHEBI:456216"/>
        <dbReference type="EC" id="2.7.11.1"/>
    </reaction>
</comment>
<evidence type="ECO:0000256" key="1">
    <source>
        <dbReference type="ARBA" id="ARBA00012513"/>
    </source>
</evidence>
<feature type="region of interest" description="Disordered" evidence="9">
    <location>
        <begin position="430"/>
        <end position="508"/>
    </location>
</feature>
<dbReference type="InterPro" id="IPR011009">
    <property type="entry name" value="Kinase-like_dom_sf"/>
</dbReference>
<dbReference type="Gene3D" id="1.10.510.10">
    <property type="entry name" value="Transferase(Phosphotransferase) domain 1"/>
    <property type="match status" value="1"/>
</dbReference>
<evidence type="ECO:0000313" key="13">
    <source>
        <dbReference type="Proteomes" id="UP000596660"/>
    </source>
</evidence>
<evidence type="ECO:0000256" key="5">
    <source>
        <dbReference type="ARBA" id="ARBA00022777"/>
    </source>
</evidence>